<dbReference type="Gene3D" id="6.10.250.540">
    <property type="match status" value="1"/>
</dbReference>
<keyword evidence="4 7" id="KW-0805">Transcription regulation</keyword>
<comment type="caution">
    <text evidence="12">The sequence shown here is derived from an EMBL/GenBank/DDBJ whole genome shotgun (WGS) entry which is preliminary data.</text>
</comment>
<feature type="coiled-coil region" evidence="8">
    <location>
        <begin position="685"/>
        <end position="726"/>
    </location>
</feature>
<dbReference type="PANTHER" id="PTHR12081">
    <property type="entry name" value="TRANSCRIPTION FACTOR E2F"/>
    <property type="match status" value="1"/>
</dbReference>
<keyword evidence="5 7" id="KW-0238">DNA-binding</keyword>
<keyword evidence="8" id="KW-0175">Coiled coil</keyword>
<keyword evidence="2" id="KW-0433">Leucine-rich repeat</keyword>
<evidence type="ECO:0000256" key="1">
    <source>
        <dbReference type="ARBA" id="ARBA00010940"/>
    </source>
</evidence>
<feature type="domain" description="E2F/DP family winged-helix DNA-binding" evidence="11">
    <location>
        <begin position="959"/>
        <end position="1026"/>
    </location>
</feature>
<feature type="coiled-coil region" evidence="8">
    <location>
        <begin position="780"/>
        <end position="995"/>
    </location>
</feature>
<dbReference type="InterPro" id="IPR003316">
    <property type="entry name" value="E2F_WHTH_DNA-bd_dom"/>
</dbReference>
<dbReference type="SUPFAM" id="SSF46785">
    <property type="entry name" value="Winged helix' DNA-binding domain"/>
    <property type="match status" value="1"/>
</dbReference>
<feature type="compositionally biased region" description="Basic residues" evidence="9">
    <location>
        <begin position="327"/>
        <end position="336"/>
    </location>
</feature>
<feature type="region of interest" description="Disordered" evidence="9">
    <location>
        <begin position="291"/>
        <end position="389"/>
    </location>
</feature>
<keyword evidence="7" id="KW-0539">Nucleus</keyword>
<dbReference type="SUPFAM" id="SSF144074">
    <property type="entry name" value="E2F-DP heterodimerization region"/>
    <property type="match status" value="1"/>
</dbReference>
<dbReference type="InterPro" id="IPR036388">
    <property type="entry name" value="WH-like_DNA-bd_sf"/>
</dbReference>
<dbReference type="SMART" id="SM00369">
    <property type="entry name" value="LRR_TYP"/>
    <property type="match status" value="2"/>
</dbReference>
<feature type="region of interest" description="Disordered" evidence="9">
    <location>
        <begin position="1150"/>
        <end position="1225"/>
    </location>
</feature>
<dbReference type="InterPro" id="IPR003591">
    <property type="entry name" value="Leu-rich_rpt_typical-subtyp"/>
</dbReference>
<dbReference type="InterPro" id="IPR037241">
    <property type="entry name" value="E2F-DP_heterodim"/>
</dbReference>
<dbReference type="Pfam" id="PF14580">
    <property type="entry name" value="LRR_9"/>
    <property type="match status" value="1"/>
</dbReference>
<dbReference type="SMART" id="SM00446">
    <property type="entry name" value="LRRcap"/>
    <property type="match status" value="1"/>
</dbReference>
<dbReference type="Gene3D" id="3.80.10.10">
    <property type="entry name" value="Ribonuclease Inhibitor"/>
    <property type="match status" value="2"/>
</dbReference>
<evidence type="ECO:0000313" key="12">
    <source>
        <dbReference type="EMBL" id="KAJ7410798.1"/>
    </source>
</evidence>
<dbReference type="CDD" id="cd14660">
    <property type="entry name" value="E2F_DD"/>
    <property type="match status" value="1"/>
</dbReference>
<evidence type="ECO:0000256" key="5">
    <source>
        <dbReference type="ARBA" id="ARBA00023125"/>
    </source>
</evidence>
<evidence type="ECO:0000259" key="11">
    <source>
        <dbReference type="SMART" id="SM01372"/>
    </source>
</evidence>
<feature type="compositionally biased region" description="Polar residues" evidence="9">
    <location>
        <begin position="337"/>
        <end position="346"/>
    </location>
</feature>
<comment type="subcellular location">
    <subcellularLocation>
        <location evidence="7">Nucleus</location>
    </subcellularLocation>
</comment>
<keyword evidence="13" id="KW-1185">Reference proteome</keyword>
<dbReference type="InterPro" id="IPR036390">
    <property type="entry name" value="WH_DNA-bd_sf"/>
</dbReference>
<dbReference type="PANTHER" id="PTHR12081:SF35">
    <property type="entry name" value="TRANSCRIPTION FACTOR E2F5"/>
    <property type="match status" value="1"/>
</dbReference>
<organism evidence="12 13">
    <name type="scientific">Willisornis vidua</name>
    <name type="common">Xingu scale-backed antbird</name>
    <dbReference type="NCBI Taxonomy" id="1566151"/>
    <lineage>
        <taxon>Eukaryota</taxon>
        <taxon>Metazoa</taxon>
        <taxon>Chordata</taxon>
        <taxon>Craniata</taxon>
        <taxon>Vertebrata</taxon>
        <taxon>Euteleostomi</taxon>
        <taxon>Archelosauria</taxon>
        <taxon>Archosauria</taxon>
        <taxon>Dinosauria</taxon>
        <taxon>Saurischia</taxon>
        <taxon>Theropoda</taxon>
        <taxon>Coelurosauria</taxon>
        <taxon>Aves</taxon>
        <taxon>Neognathae</taxon>
        <taxon>Neoaves</taxon>
        <taxon>Telluraves</taxon>
        <taxon>Australaves</taxon>
        <taxon>Passeriformes</taxon>
        <taxon>Thamnophilidae</taxon>
        <taxon>Willisornis</taxon>
    </lineage>
</organism>
<evidence type="ECO:0000259" key="10">
    <source>
        <dbReference type="SMART" id="SM00446"/>
    </source>
</evidence>
<gene>
    <name evidence="12" type="primary">lrrcc1</name>
    <name evidence="12" type="ORF">WISP_106221</name>
</gene>
<reference evidence="12" key="1">
    <citation type="submission" date="2019-10" db="EMBL/GenBank/DDBJ databases">
        <authorList>
            <person name="Soares A.E.R."/>
            <person name="Aleixo A."/>
            <person name="Schneider P."/>
            <person name="Miyaki C.Y."/>
            <person name="Schneider M.P."/>
            <person name="Mello C."/>
            <person name="Vasconcelos A.T.R."/>
        </authorList>
    </citation>
    <scope>NUCLEOTIDE SEQUENCE</scope>
    <source>
        <tissue evidence="12">Muscle</tissue>
    </source>
</reference>
<protein>
    <submittedName>
        <fullName evidence="12">Leucine-rich repeat and coiled-coil domain-containing protein 1</fullName>
    </submittedName>
</protein>
<dbReference type="EMBL" id="WHWB01034384">
    <property type="protein sequence ID" value="KAJ7410798.1"/>
    <property type="molecule type" value="Genomic_DNA"/>
</dbReference>
<evidence type="ECO:0000256" key="8">
    <source>
        <dbReference type="SAM" id="Coils"/>
    </source>
</evidence>
<evidence type="ECO:0000256" key="9">
    <source>
        <dbReference type="SAM" id="MobiDB-lite"/>
    </source>
</evidence>
<sequence>MAGVGGELSLMDRGVESLRDVPLRSDLHTLNAHSNRIARIEGLGHLRNLQHLDLSANQIRRIEGLSALANLRTLSLACNLITKVEGLEKLFNLTVLNLSYNRIHDLSGLQSLHGTRHKISHIELHSNCISNVVHLLQCTKGLHCLTNLTLEKNGKANPVCHTAGYRETVLQSLPQLTALDGRSISGEPADPEEENCSDLQCSEDVLGSLVSPGCPSSRDQNNVALPLVTPHIDQALAHFHQRTRIQVQGATSSSTELVSSSEPEKTILDKLYSEMRIKRIEDQISQILQKVSDSSRQEAPPSTLKAKRDTDPTSESENESGKENNRKVVKRSKIPTHQRTSLSSKCHASHLKNKVTDREKKKSSSKCPSASERDSHVNSSSDNQDLKVVGRKAEILTGRQSNIEKVEESNSNPTEESTYRALIQELDQEKERRWKAEQAEKKLLEHVKELQQHAKEEKNIQSMAVYTTDRLKELILKERDDKARLEADVQQLKGETERLTNELNQARNKEAEHQKAMQALEETLSKMETQRLQQRAIEMKQVQEAELKASANEREVQLLRISFRQQKEKVKQLHELLVLREQEQRKELEKRVALNGPEFQDALSKEVAKEEQRHKECVKEFQEKISMSYQKYRELEDEFRLALTIEAKRFKEVKEGFENSSADLVKYKQALFESEQREKDMASLIQDLTSMVEEQKAKIAELTKSNEEATANLKCRTEELETVIEEDKQKAAQVELLKKENGKLISQLTAQESVIDGLKMERKIWGQELAQQGAHLAQDRGKLEAKIEVLTNEIETLKKHKEQDSDTIRIKNKILDDQTETIRRLKEGLQEKDKQIRKRHEENREAQKLFQGKLDEKAAEFEKLKEKLERQHERKEELKQLLEEKEVELDDIKNAHSALKKRWQGKGEILSQLEVQVKQMKENFDIKEKKLIEERNRSLETQRIAVEKLHEMDNACRKKLESMLAAHQEELLQLANEKEKQIEAANEKAADTLAVRQKRRIYDITNVLEGIDLIEKKSKNSIQWKGVGAGCNTKEVIDRLRYLEAEIEDLELKEKELDQQKLWLQQSIKNVMDDSTNHQYPFKLIVCILKLELKQQLKRDTLLAIQAPYGTQLEVPRPEKGQNGQKKYQINLKSSSGPIHVLLINKESSSSKPTVFPVPPPDDLAQPPTQHAAPVTPLKPTTATQNPPEHDLNQGQELPQTPVADTPSDGSVQRDSAAPTAPYATIPEPVLYPGLSGDGAQASASSSDYQGLLPLDVNCILKPNSFDIAKMEEPTGNISGDIIDELMSSDVFPLLRLSPTPGDDYNFNLDDNEGVCDLFDVQILNY</sequence>
<evidence type="ECO:0000256" key="2">
    <source>
        <dbReference type="ARBA" id="ARBA00022614"/>
    </source>
</evidence>
<dbReference type="SUPFAM" id="SSF52058">
    <property type="entry name" value="L domain-like"/>
    <property type="match status" value="1"/>
</dbReference>
<evidence type="ECO:0000256" key="6">
    <source>
        <dbReference type="ARBA" id="ARBA00023163"/>
    </source>
</evidence>
<dbReference type="InterPro" id="IPR015633">
    <property type="entry name" value="E2F"/>
</dbReference>
<evidence type="ECO:0000256" key="4">
    <source>
        <dbReference type="ARBA" id="ARBA00023015"/>
    </source>
</evidence>
<dbReference type="Pfam" id="PF02319">
    <property type="entry name" value="WHD_E2F_TDP"/>
    <property type="match status" value="1"/>
</dbReference>
<evidence type="ECO:0000256" key="7">
    <source>
        <dbReference type="RuleBase" id="RU003796"/>
    </source>
</evidence>
<dbReference type="InterPro" id="IPR032675">
    <property type="entry name" value="LRR_dom_sf"/>
</dbReference>
<dbReference type="SMART" id="SM01372">
    <property type="entry name" value="E2F_TDP"/>
    <property type="match status" value="1"/>
</dbReference>
<feature type="domain" description="U2A'/phosphoprotein 32 family A C-terminal" evidence="10">
    <location>
        <begin position="162"/>
        <end position="180"/>
    </location>
</feature>
<evidence type="ECO:0000256" key="3">
    <source>
        <dbReference type="ARBA" id="ARBA00022737"/>
    </source>
</evidence>
<keyword evidence="3" id="KW-0677">Repeat</keyword>
<dbReference type="InterPro" id="IPR003603">
    <property type="entry name" value="U2A'_phosphoprotein32A_C"/>
</dbReference>
<proteinExistence type="inferred from homology"/>
<accession>A0ABQ9D314</accession>
<feature type="compositionally biased region" description="Polar residues" evidence="9">
    <location>
        <begin position="1179"/>
        <end position="1199"/>
    </location>
</feature>
<comment type="similarity">
    <text evidence="1 7">Belongs to the E2F/DP family.</text>
</comment>
<dbReference type="InterPro" id="IPR032198">
    <property type="entry name" value="E2F_CC-MB"/>
</dbReference>
<dbReference type="PROSITE" id="PS51450">
    <property type="entry name" value="LRR"/>
    <property type="match status" value="4"/>
</dbReference>
<dbReference type="Gene3D" id="1.10.10.10">
    <property type="entry name" value="Winged helix-like DNA-binding domain superfamily/Winged helix DNA-binding domain"/>
    <property type="match status" value="1"/>
</dbReference>
<evidence type="ECO:0000313" key="13">
    <source>
        <dbReference type="Proteomes" id="UP001145742"/>
    </source>
</evidence>
<dbReference type="SMART" id="SM00365">
    <property type="entry name" value="LRR_SD22"/>
    <property type="match status" value="4"/>
</dbReference>
<dbReference type="Pfam" id="PF16421">
    <property type="entry name" value="E2F_CC-MB"/>
    <property type="match status" value="1"/>
</dbReference>
<feature type="coiled-coil region" evidence="8">
    <location>
        <begin position="419"/>
        <end position="537"/>
    </location>
</feature>
<dbReference type="Proteomes" id="UP001145742">
    <property type="component" value="Unassembled WGS sequence"/>
</dbReference>
<keyword evidence="6 7" id="KW-0804">Transcription</keyword>
<feature type="coiled-coil region" evidence="8">
    <location>
        <begin position="1033"/>
        <end position="1060"/>
    </location>
</feature>
<dbReference type="InterPro" id="IPR001611">
    <property type="entry name" value="Leu-rich_rpt"/>
</dbReference>
<name>A0ABQ9D314_9PASS</name>